<comment type="caution">
    <text evidence="7">The sequence shown here is derived from an EMBL/GenBank/DDBJ whole genome shotgun (WGS) entry which is preliminary data.</text>
</comment>
<evidence type="ECO:0000256" key="2">
    <source>
        <dbReference type="ARBA" id="ARBA00008889"/>
    </source>
</evidence>
<dbReference type="EMBL" id="PDEP01000008">
    <property type="protein sequence ID" value="PEN06455.1"/>
    <property type="molecule type" value="Genomic_DNA"/>
</dbReference>
<keyword evidence="8" id="KW-1185">Reference proteome</keyword>
<dbReference type="GO" id="GO:0005840">
    <property type="term" value="C:ribosome"/>
    <property type="evidence" value="ECO:0007669"/>
    <property type="project" value="UniProtKB-KW"/>
</dbReference>
<evidence type="ECO:0000256" key="1">
    <source>
        <dbReference type="ARBA" id="ARBA00002633"/>
    </source>
</evidence>
<dbReference type="Proteomes" id="UP000221024">
    <property type="component" value="Unassembled WGS sequence"/>
</dbReference>
<proteinExistence type="inferred from homology"/>
<dbReference type="AlphaFoldDB" id="A0A2H3P638"/>
<evidence type="ECO:0000256" key="5">
    <source>
        <dbReference type="ARBA" id="ARBA00035202"/>
    </source>
</evidence>
<gene>
    <name evidence="6" type="primary">rplJ</name>
    <name evidence="7" type="ORF">CRI93_09235</name>
</gene>
<dbReference type="PANTHER" id="PTHR11560">
    <property type="entry name" value="39S RIBOSOMAL PROTEIN L10, MITOCHONDRIAL"/>
    <property type="match status" value="1"/>
</dbReference>
<dbReference type="SUPFAM" id="SSF160369">
    <property type="entry name" value="Ribosomal protein L10-like"/>
    <property type="match status" value="1"/>
</dbReference>
<dbReference type="GO" id="GO:0070180">
    <property type="term" value="F:large ribosomal subunit rRNA binding"/>
    <property type="evidence" value="ECO:0007669"/>
    <property type="project" value="UniProtKB-UniRule"/>
</dbReference>
<keyword evidence="6" id="KW-0694">RNA-binding</keyword>
<comment type="function">
    <text evidence="1 6">Forms part of the ribosomal stalk, playing a central role in the interaction of the ribosome with GTP-bound translation factors.</text>
</comment>
<protein>
    <recommendedName>
        <fullName evidence="5 6">Large ribosomal subunit protein uL10</fullName>
    </recommendedName>
</protein>
<dbReference type="OrthoDB" id="1523686at2"/>
<sequence>MPLTRAKKAEIIDDLTEQFESSSIIYLTNFSGLTVAETNELRARFREADVEYTVCKNTLAQLAIDRIDNTDIEVLSEHFSGPTAVAFSNDPAKPARVIQDFLEDNESERPELKIAYIEGDLYDGPDALDALADLKSREELIGDIIGLMLAPAQNITGALNAPASTLAGAIQSIADGDDDA</sequence>
<accession>A0A2H3P638</accession>
<dbReference type="InterPro" id="IPR001790">
    <property type="entry name" value="Ribosomal_uL10"/>
</dbReference>
<reference evidence="7 8" key="1">
    <citation type="submission" date="2017-10" db="EMBL/GenBank/DDBJ databases">
        <title>Draft genome of Longimonas halophila.</title>
        <authorList>
            <person name="Goh K.M."/>
            <person name="Shamsir M.S."/>
            <person name="Lim S.W."/>
        </authorList>
    </citation>
    <scope>NUCLEOTIDE SEQUENCE [LARGE SCALE GENOMIC DNA]</scope>
    <source>
        <strain evidence="7 8">KCTC 42399</strain>
    </source>
</reference>
<dbReference type="CDD" id="cd05797">
    <property type="entry name" value="Ribosomal_L10"/>
    <property type="match status" value="1"/>
</dbReference>
<evidence type="ECO:0000313" key="8">
    <source>
        <dbReference type="Proteomes" id="UP000221024"/>
    </source>
</evidence>
<evidence type="ECO:0000256" key="3">
    <source>
        <dbReference type="ARBA" id="ARBA00022980"/>
    </source>
</evidence>
<comment type="similarity">
    <text evidence="2 6">Belongs to the universal ribosomal protein uL10 family.</text>
</comment>
<comment type="subunit">
    <text evidence="6">Part of the ribosomal stalk of the 50S ribosomal subunit. The N-terminus interacts with L11 and the large rRNA to form the base of the stalk. The C-terminus forms an elongated spine to which L12 dimers bind in a sequential fashion forming a multimeric L10(L12)X complex.</text>
</comment>
<dbReference type="Pfam" id="PF00466">
    <property type="entry name" value="Ribosomal_L10"/>
    <property type="match status" value="1"/>
</dbReference>
<organism evidence="7 8">
    <name type="scientific">Longimonas halophila</name>
    <dbReference type="NCBI Taxonomy" id="1469170"/>
    <lineage>
        <taxon>Bacteria</taxon>
        <taxon>Pseudomonadati</taxon>
        <taxon>Rhodothermota</taxon>
        <taxon>Rhodothermia</taxon>
        <taxon>Rhodothermales</taxon>
        <taxon>Salisaetaceae</taxon>
        <taxon>Longimonas</taxon>
    </lineage>
</organism>
<dbReference type="GO" id="GO:0006412">
    <property type="term" value="P:translation"/>
    <property type="evidence" value="ECO:0007669"/>
    <property type="project" value="UniProtKB-UniRule"/>
</dbReference>
<dbReference type="HAMAP" id="MF_00362">
    <property type="entry name" value="Ribosomal_uL10"/>
    <property type="match status" value="1"/>
</dbReference>
<keyword evidence="3 6" id="KW-0689">Ribosomal protein</keyword>
<evidence type="ECO:0000256" key="4">
    <source>
        <dbReference type="ARBA" id="ARBA00023274"/>
    </source>
</evidence>
<evidence type="ECO:0000313" key="7">
    <source>
        <dbReference type="EMBL" id="PEN06455.1"/>
    </source>
</evidence>
<name>A0A2H3P638_9BACT</name>
<dbReference type="RefSeq" id="WP_098062349.1">
    <property type="nucleotide sequence ID" value="NZ_PDEP01000008.1"/>
</dbReference>
<dbReference type="InterPro" id="IPR043141">
    <property type="entry name" value="Ribosomal_uL10-like_sf"/>
</dbReference>
<keyword evidence="4 6" id="KW-0687">Ribonucleoprotein</keyword>
<dbReference type="Gene3D" id="6.10.250.290">
    <property type="match status" value="1"/>
</dbReference>
<dbReference type="GO" id="GO:1990904">
    <property type="term" value="C:ribonucleoprotein complex"/>
    <property type="evidence" value="ECO:0007669"/>
    <property type="project" value="UniProtKB-KW"/>
</dbReference>
<dbReference type="InterPro" id="IPR047865">
    <property type="entry name" value="Ribosomal_uL10_bac_type"/>
</dbReference>
<evidence type="ECO:0000256" key="6">
    <source>
        <dbReference type="HAMAP-Rule" id="MF_00362"/>
    </source>
</evidence>
<dbReference type="NCBIfam" id="NF000955">
    <property type="entry name" value="PRK00099.1-1"/>
    <property type="match status" value="1"/>
</dbReference>
<keyword evidence="6" id="KW-0699">rRNA-binding</keyword>
<dbReference type="InterPro" id="IPR022973">
    <property type="entry name" value="Ribosomal_uL10_bac"/>
</dbReference>
<dbReference type="Gene3D" id="3.30.70.1730">
    <property type="match status" value="1"/>
</dbReference>